<dbReference type="STRING" id="1664694.A0A0N0NJG0"/>
<dbReference type="AlphaFoldDB" id="A0A0N0NJG0"/>
<evidence type="ECO:0000313" key="2">
    <source>
        <dbReference type="Proteomes" id="UP000038010"/>
    </source>
</evidence>
<dbReference type="Gene3D" id="3.40.50.150">
    <property type="entry name" value="Vaccinia Virus protein VP39"/>
    <property type="match status" value="1"/>
</dbReference>
<reference evidence="1 2" key="1">
    <citation type="submission" date="2015-06" db="EMBL/GenBank/DDBJ databases">
        <title>Draft genome of the ant-associated black yeast Phialophora attae CBS 131958.</title>
        <authorList>
            <person name="Moreno L.F."/>
            <person name="Stielow B.J."/>
            <person name="de Hoog S."/>
            <person name="Vicente V.A."/>
            <person name="Weiss V.A."/>
            <person name="de Vries M."/>
            <person name="Cruz L.M."/>
            <person name="Souza E.M."/>
        </authorList>
    </citation>
    <scope>NUCLEOTIDE SEQUENCE [LARGE SCALE GENOMIC DNA]</scope>
    <source>
        <strain evidence="1 2">CBS 131958</strain>
    </source>
</reference>
<evidence type="ECO:0008006" key="3">
    <source>
        <dbReference type="Google" id="ProtNLM"/>
    </source>
</evidence>
<proteinExistence type="predicted"/>
<gene>
    <name evidence="1" type="ORF">AB675_4352</name>
</gene>
<dbReference type="RefSeq" id="XP_017996552.1">
    <property type="nucleotide sequence ID" value="XM_018144484.1"/>
</dbReference>
<dbReference type="GeneID" id="28736364"/>
<dbReference type="OrthoDB" id="2013972at2759"/>
<comment type="caution">
    <text evidence="1">The sequence shown here is derived from an EMBL/GenBank/DDBJ whole genome shotgun (WGS) entry which is preliminary data.</text>
</comment>
<dbReference type="Pfam" id="PF13489">
    <property type="entry name" value="Methyltransf_23"/>
    <property type="match status" value="1"/>
</dbReference>
<dbReference type="InterPro" id="IPR029063">
    <property type="entry name" value="SAM-dependent_MTases_sf"/>
</dbReference>
<organism evidence="1 2">
    <name type="scientific">Cyphellophora attinorum</name>
    <dbReference type="NCBI Taxonomy" id="1664694"/>
    <lineage>
        <taxon>Eukaryota</taxon>
        <taxon>Fungi</taxon>
        <taxon>Dikarya</taxon>
        <taxon>Ascomycota</taxon>
        <taxon>Pezizomycotina</taxon>
        <taxon>Eurotiomycetes</taxon>
        <taxon>Chaetothyriomycetidae</taxon>
        <taxon>Chaetothyriales</taxon>
        <taxon>Cyphellophoraceae</taxon>
        <taxon>Cyphellophora</taxon>
    </lineage>
</organism>
<sequence>MSAPPSEVSFSTYDVDRDDTSTLATSISGNRIDIDFDTDTDSALGSDDLDPDTRSLTSSIFNYRWENGRRYHAFRDGEYWCPNDESASEQLDLGHHIYLLLLDNRLFLAPIAAEPQRVLDIGTGTGIWAIDFADQYPSATVIGTDLSPIQPEYIPPNLQFEIDDAASDWTFPKNSFDFIHVRGLFGSLRDWPRFYQQVLEHLKPGGYYEQLECSCYCHADDDTTPPGSPLARWGQLFTEAGRRTGKEVDVIDYQYRWLREAGFEDVREHRFKMPDSPWPSDRTPEGAKLKEIGKLRRLEIDSGMEGWSLAMFTRVLGMSYEEVQMYLAEVRRDWANKRIHAYTRVGVVYGRKPMWP</sequence>
<protein>
    <recommendedName>
        <fullName evidence="3">S-adenosyl-L-methionine-dependent methyltransferase</fullName>
    </recommendedName>
</protein>
<dbReference type="VEuPathDB" id="FungiDB:AB675_4352"/>
<name>A0A0N0NJG0_9EURO</name>
<dbReference type="GO" id="GO:0008168">
    <property type="term" value="F:methyltransferase activity"/>
    <property type="evidence" value="ECO:0007669"/>
    <property type="project" value="TreeGrafter"/>
</dbReference>
<dbReference type="SUPFAM" id="SSF53335">
    <property type="entry name" value="S-adenosyl-L-methionine-dependent methyltransferases"/>
    <property type="match status" value="1"/>
</dbReference>
<dbReference type="EMBL" id="LFJN01000030">
    <property type="protein sequence ID" value="KPI36589.1"/>
    <property type="molecule type" value="Genomic_DNA"/>
</dbReference>
<keyword evidence="2" id="KW-1185">Reference proteome</keyword>
<dbReference type="PANTHER" id="PTHR43591">
    <property type="entry name" value="METHYLTRANSFERASE"/>
    <property type="match status" value="1"/>
</dbReference>
<dbReference type="PANTHER" id="PTHR43591:SF10">
    <property type="entry name" value="ABC TRANSMEMBRANE TYPE-1 DOMAIN-CONTAINING PROTEIN-RELATED"/>
    <property type="match status" value="1"/>
</dbReference>
<dbReference type="CDD" id="cd02440">
    <property type="entry name" value="AdoMet_MTases"/>
    <property type="match status" value="1"/>
</dbReference>
<accession>A0A0N0NJG0</accession>
<evidence type="ECO:0000313" key="1">
    <source>
        <dbReference type="EMBL" id="KPI36589.1"/>
    </source>
</evidence>
<dbReference type="Proteomes" id="UP000038010">
    <property type="component" value="Unassembled WGS sequence"/>
</dbReference>